<dbReference type="Gene3D" id="3.40.830.10">
    <property type="entry name" value="LigB-like"/>
    <property type="match status" value="1"/>
</dbReference>
<comment type="caution">
    <text evidence="7">The sequence shown here is derived from an EMBL/GenBank/DDBJ whole genome shotgun (WGS) entry which is preliminary data.</text>
</comment>
<reference evidence="7" key="2">
    <citation type="submission" date="2020-09" db="EMBL/GenBank/DDBJ databases">
        <authorList>
            <person name="Sun Q."/>
            <person name="Kim S."/>
        </authorList>
    </citation>
    <scope>NUCLEOTIDE SEQUENCE</scope>
    <source>
        <strain evidence="7">KCTC 12711</strain>
    </source>
</reference>
<feature type="domain" description="Extradiol ring-cleavage dioxygenase class III enzyme subunit B" evidence="6">
    <location>
        <begin position="31"/>
        <end position="246"/>
    </location>
</feature>
<dbReference type="Proteomes" id="UP000614811">
    <property type="component" value="Unassembled WGS sequence"/>
</dbReference>
<proteinExistence type="inferred from homology"/>
<organism evidence="7 8">
    <name type="scientific">Arenicella chitinivorans</name>
    <dbReference type="NCBI Taxonomy" id="1329800"/>
    <lineage>
        <taxon>Bacteria</taxon>
        <taxon>Pseudomonadati</taxon>
        <taxon>Pseudomonadota</taxon>
        <taxon>Gammaproteobacteria</taxon>
        <taxon>Arenicellales</taxon>
        <taxon>Arenicellaceae</taxon>
        <taxon>Arenicella</taxon>
    </lineage>
</organism>
<evidence type="ECO:0000259" key="6">
    <source>
        <dbReference type="Pfam" id="PF02900"/>
    </source>
</evidence>
<dbReference type="InterPro" id="IPR004183">
    <property type="entry name" value="Xdiol_dOase_suB"/>
</dbReference>
<keyword evidence="3" id="KW-0479">Metal-binding</keyword>
<keyword evidence="5" id="KW-0560">Oxidoreductase</keyword>
<comment type="similarity">
    <text evidence="2">Belongs to the DODA-type extradiol aromatic ring-opening dioxygenase family.</text>
</comment>
<dbReference type="EMBL" id="BMXA01000008">
    <property type="protein sequence ID" value="GHA19799.1"/>
    <property type="molecule type" value="Genomic_DNA"/>
</dbReference>
<dbReference type="Pfam" id="PF02900">
    <property type="entry name" value="LigB"/>
    <property type="match status" value="1"/>
</dbReference>
<sequence>MVMIKKSRALFVSHGGGPMPLLGDPGHAEMVDCLRAVANQIEKPSAIVVVSAHWEAPQATMTAAPNPDLIYDYHGFPAAAYQLAYPAPGDPALAERLYRSLQAAGISPKLDTQRGFDHGMYVPLKIMYPEADIPCVQLSLLNHLNPAAHIELGQALRSTINDNLLIIGSGFSFHNMQAFFQARSAGTDAKNAAFENWLATTCGDHALNEQQRRQRLVDWASAPFARYCHPREEHLLPLHVCYGFAGVPCTTTFKLHILNQRASMYLW</sequence>
<accession>A0A918S4D4</accession>
<name>A0A918S4D4_9GAMM</name>
<keyword evidence="7" id="KW-0223">Dioxygenase</keyword>
<evidence type="ECO:0000256" key="3">
    <source>
        <dbReference type="ARBA" id="ARBA00022723"/>
    </source>
</evidence>
<evidence type="ECO:0000313" key="8">
    <source>
        <dbReference type="Proteomes" id="UP000614811"/>
    </source>
</evidence>
<evidence type="ECO:0000256" key="1">
    <source>
        <dbReference type="ARBA" id="ARBA00001947"/>
    </source>
</evidence>
<dbReference type="GO" id="GO:0008198">
    <property type="term" value="F:ferrous iron binding"/>
    <property type="evidence" value="ECO:0007669"/>
    <property type="project" value="InterPro"/>
</dbReference>
<dbReference type="CDD" id="cd07363">
    <property type="entry name" value="45_DOPA_Dioxygenase"/>
    <property type="match status" value="1"/>
</dbReference>
<dbReference type="AlphaFoldDB" id="A0A918S4D4"/>
<evidence type="ECO:0000313" key="7">
    <source>
        <dbReference type="EMBL" id="GHA19799.1"/>
    </source>
</evidence>
<dbReference type="InterPro" id="IPR014436">
    <property type="entry name" value="Extradiol_dOase_DODA"/>
</dbReference>
<dbReference type="PIRSF" id="PIRSF006157">
    <property type="entry name" value="Doxgns_DODA"/>
    <property type="match status" value="1"/>
</dbReference>
<keyword evidence="4" id="KW-0862">Zinc</keyword>
<comment type="cofactor">
    <cofactor evidence="1">
        <name>Zn(2+)</name>
        <dbReference type="ChEBI" id="CHEBI:29105"/>
    </cofactor>
</comment>
<dbReference type="SUPFAM" id="SSF53213">
    <property type="entry name" value="LigB-like"/>
    <property type="match status" value="1"/>
</dbReference>
<evidence type="ECO:0000256" key="4">
    <source>
        <dbReference type="ARBA" id="ARBA00022833"/>
    </source>
</evidence>
<dbReference type="PANTHER" id="PTHR30096:SF0">
    <property type="entry name" value="4,5-DOPA DIOXYGENASE EXTRADIOL-LIKE PROTEIN"/>
    <property type="match status" value="1"/>
</dbReference>
<dbReference type="GO" id="GO:0016702">
    <property type="term" value="F:oxidoreductase activity, acting on single donors with incorporation of molecular oxygen, incorporation of two atoms of oxygen"/>
    <property type="evidence" value="ECO:0007669"/>
    <property type="project" value="UniProtKB-ARBA"/>
</dbReference>
<keyword evidence="8" id="KW-1185">Reference proteome</keyword>
<dbReference type="PANTHER" id="PTHR30096">
    <property type="entry name" value="4,5-DOPA DIOXYGENASE EXTRADIOL-LIKE PROTEIN"/>
    <property type="match status" value="1"/>
</dbReference>
<reference evidence="7" key="1">
    <citation type="journal article" date="2014" name="Int. J. Syst. Evol. Microbiol.">
        <title>Complete genome sequence of Corynebacterium casei LMG S-19264T (=DSM 44701T), isolated from a smear-ripened cheese.</title>
        <authorList>
            <consortium name="US DOE Joint Genome Institute (JGI-PGF)"/>
            <person name="Walter F."/>
            <person name="Albersmeier A."/>
            <person name="Kalinowski J."/>
            <person name="Ruckert C."/>
        </authorList>
    </citation>
    <scope>NUCLEOTIDE SEQUENCE</scope>
    <source>
        <strain evidence="7">KCTC 12711</strain>
    </source>
</reference>
<evidence type="ECO:0000256" key="5">
    <source>
        <dbReference type="ARBA" id="ARBA00023002"/>
    </source>
</evidence>
<protein>
    <submittedName>
        <fullName evidence="7">Dioxygenase</fullName>
    </submittedName>
</protein>
<dbReference type="GO" id="GO:0008270">
    <property type="term" value="F:zinc ion binding"/>
    <property type="evidence" value="ECO:0007669"/>
    <property type="project" value="InterPro"/>
</dbReference>
<gene>
    <name evidence="7" type="ORF">GCM10008090_31900</name>
</gene>
<evidence type="ECO:0000256" key="2">
    <source>
        <dbReference type="ARBA" id="ARBA00007581"/>
    </source>
</evidence>